<dbReference type="PANTHER" id="PTHR42085">
    <property type="entry name" value="F-BOX DOMAIN-CONTAINING PROTEIN"/>
    <property type="match status" value="1"/>
</dbReference>
<dbReference type="OrthoDB" id="3932237at2759"/>
<dbReference type="PANTHER" id="PTHR42085:SF1">
    <property type="entry name" value="F-BOX DOMAIN-CONTAINING PROTEIN"/>
    <property type="match status" value="1"/>
</dbReference>
<proteinExistence type="predicted"/>
<evidence type="ECO:0000313" key="2">
    <source>
        <dbReference type="Proteomes" id="UP001138500"/>
    </source>
</evidence>
<keyword evidence="2" id="KW-1185">Reference proteome</keyword>
<dbReference type="Proteomes" id="UP001138500">
    <property type="component" value="Unassembled WGS sequence"/>
</dbReference>
<dbReference type="EMBL" id="RIBY02000779">
    <property type="protein sequence ID" value="KAH9837466.1"/>
    <property type="molecule type" value="Genomic_DNA"/>
</dbReference>
<name>A0A9W7SX87_9PEZI</name>
<evidence type="ECO:0000313" key="1">
    <source>
        <dbReference type="EMBL" id="KAH9837466.1"/>
    </source>
</evidence>
<comment type="caution">
    <text evidence="1">The sequence shown here is derived from an EMBL/GenBank/DDBJ whole genome shotgun (WGS) entry which is preliminary data.</text>
</comment>
<reference evidence="1 2" key="1">
    <citation type="journal article" date="2018" name="IMA Fungus">
        <title>IMA Genome-F 10: Nine draft genome sequences of Claviceps purpurea s.lat., including C. arundinis, C. humidiphila, and C. cf. spartinae, pseudomolecules for the pitch canker pathogen Fusarium circinatum, draft genome of Davidsoniella eucalypti, Grosmannia galeiformis, Quambalaria eucalypti, and Teratosphaeria destructans.</title>
        <authorList>
            <person name="Wingfield B.D."/>
            <person name="Liu M."/>
            <person name="Nguyen H.D."/>
            <person name="Lane F.A."/>
            <person name="Morgan S.W."/>
            <person name="De Vos L."/>
            <person name="Wilken P.M."/>
            <person name="Duong T.A."/>
            <person name="Aylward J."/>
            <person name="Coetzee M.P."/>
            <person name="Dadej K."/>
            <person name="De Beer Z.W."/>
            <person name="Findlay W."/>
            <person name="Havenga M."/>
            <person name="Kolarik M."/>
            <person name="Menzies J.G."/>
            <person name="Naidoo K."/>
            <person name="Pochopski O."/>
            <person name="Shoukouhi P."/>
            <person name="Santana Q.C."/>
            <person name="Seifert K.A."/>
            <person name="Soal N."/>
            <person name="Steenkamp E.T."/>
            <person name="Tatham C.T."/>
            <person name="van der Nest M.A."/>
            <person name="Wingfield M.J."/>
        </authorList>
    </citation>
    <scope>NUCLEOTIDE SEQUENCE [LARGE SCALE GENOMIC DNA]</scope>
    <source>
        <strain evidence="1">CMW44962</strain>
    </source>
</reference>
<accession>A0A9W7SX87</accession>
<dbReference type="InterPro" id="IPR038883">
    <property type="entry name" value="AN11006-like"/>
</dbReference>
<evidence type="ECO:0008006" key="3">
    <source>
        <dbReference type="Google" id="ProtNLM"/>
    </source>
</evidence>
<protein>
    <recommendedName>
        <fullName evidence="3">F-box domain-containing protein</fullName>
    </recommendedName>
</protein>
<sequence length="198" mass="22662">MACDSPEHSRLLALPAELQLSIYELAVVEVQPLLLNCPCDSSYHGHREQYDRDYEAWESGEKQPPQQPGLARTSRYLRDIVLPIFYKHNVFVARYCTGTQRELPFRWLAAVGPVNRQLLTHLYLRDDNPAYDSFMPHADKAKRRLARSFNSQTQTLDHEGHCCHRVTFQPVVDVDGDDLRTLFDGDDGASFGQTVEEA</sequence>
<dbReference type="AlphaFoldDB" id="A0A9W7SX87"/>
<gene>
    <name evidence="1" type="ORF">Tdes44962_MAKER01822</name>
</gene>
<organism evidence="1 2">
    <name type="scientific">Teratosphaeria destructans</name>
    <dbReference type="NCBI Taxonomy" id="418781"/>
    <lineage>
        <taxon>Eukaryota</taxon>
        <taxon>Fungi</taxon>
        <taxon>Dikarya</taxon>
        <taxon>Ascomycota</taxon>
        <taxon>Pezizomycotina</taxon>
        <taxon>Dothideomycetes</taxon>
        <taxon>Dothideomycetidae</taxon>
        <taxon>Mycosphaerellales</taxon>
        <taxon>Teratosphaeriaceae</taxon>
        <taxon>Teratosphaeria</taxon>
    </lineage>
</organism>
<reference evidence="1 2" key="2">
    <citation type="journal article" date="2021" name="Curr. Genet.">
        <title>Genetic response to nitrogen starvation in the aggressive Eucalyptus foliar pathogen Teratosphaeria destructans.</title>
        <authorList>
            <person name="Havenga M."/>
            <person name="Wingfield B.D."/>
            <person name="Wingfield M.J."/>
            <person name="Dreyer L.L."/>
            <person name="Roets F."/>
            <person name="Aylward J."/>
        </authorList>
    </citation>
    <scope>NUCLEOTIDE SEQUENCE [LARGE SCALE GENOMIC DNA]</scope>
    <source>
        <strain evidence="1">CMW44962</strain>
    </source>
</reference>